<evidence type="ECO:0000313" key="1">
    <source>
        <dbReference type="EMBL" id="KIC71380.1"/>
    </source>
</evidence>
<dbReference type="AlphaFoldDB" id="A0A0C1JJ31"/>
<evidence type="ECO:0000313" key="2">
    <source>
        <dbReference type="Proteomes" id="UP000031465"/>
    </source>
</evidence>
<dbReference type="PATRIC" id="fig|362787.3.peg.1452"/>
<proteinExistence type="predicted"/>
<dbReference type="EMBL" id="JSAN01000092">
    <property type="protein sequence ID" value="KIC71380.1"/>
    <property type="molecule type" value="Genomic_DNA"/>
</dbReference>
<dbReference type="CDD" id="cd17033">
    <property type="entry name" value="DR1245-like"/>
    <property type="match status" value="1"/>
</dbReference>
<reference evidence="1 2" key="1">
    <citation type="journal article" date="2014" name="Mol. Biol. Evol.">
        <title>Massive expansion of Ubiquitination-related gene families within the Chlamydiae.</title>
        <authorList>
            <person name="Domman D."/>
            <person name="Collingro A."/>
            <person name="Lagkouvardos I."/>
            <person name="Gehre L."/>
            <person name="Weinmaier T."/>
            <person name="Rattei T."/>
            <person name="Subtil A."/>
            <person name="Horn M."/>
        </authorList>
    </citation>
    <scope>NUCLEOTIDE SEQUENCE [LARGE SCALE GENOMIC DNA]</scope>
    <source>
        <strain evidence="1 2">EI2</strain>
    </source>
</reference>
<comment type="caution">
    <text evidence="1">The sequence shown here is derived from an EMBL/GenBank/DDBJ whole genome shotgun (WGS) entry which is preliminary data.</text>
</comment>
<sequence>MNMTTPIEMSLKALLTAMQRNHYEADIQLETEQVYTILKIANKEYPLFLRIFDEGNLLQLLLFIPCQIAKPVISDMARLLHLLNKELDVPGFGMDEIAGVVFYRLMLPTPNKKIDEELLLAFLKTIEQVCKMFATPIEAVGFGQTTLDEILEKTREMENES</sequence>
<dbReference type="Pfam" id="PF10722">
    <property type="entry name" value="YbjN"/>
    <property type="match status" value="1"/>
</dbReference>
<gene>
    <name evidence="1" type="ORF">DB44_DT00150</name>
</gene>
<protein>
    <submittedName>
        <fullName evidence="1">Uncharacterized protein</fullName>
    </submittedName>
</protein>
<name>A0A0C1JJ31_9BACT</name>
<dbReference type="InterPro" id="IPR019660">
    <property type="entry name" value="Put_sensory_transdc_reg_YbjN"/>
</dbReference>
<organism evidence="1 2">
    <name type="scientific">Candidatus Protochlamydia amoebophila</name>
    <dbReference type="NCBI Taxonomy" id="362787"/>
    <lineage>
        <taxon>Bacteria</taxon>
        <taxon>Pseudomonadati</taxon>
        <taxon>Chlamydiota</taxon>
        <taxon>Chlamydiia</taxon>
        <taxon>Parachlamydiales</taxon>
        <taxon>Parachlamydiaceae</taxon>
        <taxon>Candidatus Protochlamydia</taxon>
    </lineage>
</organism>
<accession>A0A0C1JJ31</accession>
<dbReference type="Proteomes" id="UP000031465">
    <property type="component" value="Unassembled WGS sequence"/>
</dbReference>